<evidence type="ECO:0008006" key="14">
    <source>
        <dbReference type="Google" id="ProtNLM"/>
    </source>
</evidence>
<dbReference type="PRINTS" id="PR00364">
    <property type="entry name" value="DISEASERSIST"/>
</dbReference>
<dbReference type="GO" id="GO:0051707">
    <property type="term" value="P:response to other organism"/>
    <property type="evidence" value="ECO:0007669"/>
    <property type="project" value="UniProtKB-ARBA"/>
</dbReference>
<dbReference type="SUPFAM" id="SSF52058">
    <property type="entry name" value="L domain-like"/>
    <property type="match status" value="1"/>
</dbReference>
<sequence length="1190" mass="135206">MEAVLVSRLVTLLQQPGLMPHDMEEERQKLLNLLTAIKPMLGHAHFRVNQVRIPGAHDEGDAELRYEGDTEVRAWLSNLKEVAYHAHDIIDSLRYVKLQAAAEAESGCRQNGKKVSTFVLSSKISSIKLLFSKRRIRNIIDSVVERIGDLVEEMRALNFRNCHGITTDTARHQNLIFSCPTEIVPIVVGREKEKENIVRFLLDSPNTVRETIVGVLIEGFVGIGKRTLARYVCNDARINNHFECILWVDVVSEFTIGKIALSIINQAIGKDCCISENETYLLKRRINQELSGKRYLLVYNDVGGDEQLLVELKSWLEQGHESGNSLIVLTNWHNEAHNLCFTSPYVCELPELTTAELWELFCKNAFSDSNETCPEIFEDMGKQIVLRCGGSPLLVNLMGGLMRFKKELSEWQEVINQLENLNDRNTVSIAMLCYNYMSSETKQCFLFCSLFPSGYYMDKELLIKLWMANGLFSSDESTSLEEKGNNVFNELALRHFFEDVKIVYGDGDLYMNKQEYYSRVVCKIPPGINFLCISLAIDENIYRSDGRDKHFRPQTSQVRYLSIGGEAQIDFNMILKSCPLVRTLMSTGDPFVRTVKCSAPPKSNSLRALHLCSSLFEGGLLEVVQHMKHLRYLDLSSSRIKILPESICLLHNLQTLNVSKCLLLYQLPENMRYMRSLRHLYVHKCPKLKRMPPHLGKLIHLQTLSAYIVGEHAGNGIDEIRDLNLGDLLELYNLCNVRNAAEAKVVNLGSKTNLEILTLSWGSSQLVMSNRSNDLELLVALEPPKGLKVLKVQQYGDPKFATWLSNPVGLQNLVELHLVGCSQCKTLPAVWMLSSLQVLCLKHMISLTCICSIPHVDNDDSSKLFPRLKKLVLVDLKRLERWQEEETSLQMTLEFPLLSEIEITKCPILKTMPHVPNLRIMRLDSTDMFFMSRELTHSLLDFWGSLISLENLDICNCKSLVDWPLEEFRNLKKLKRLSFWMCPNLNGLFSRQLLEGEEHLPRLLTLEFYRCVSLKKVPKCSSVLNLEVDECAEVESISGIINLEMLQLSCTSWISLPAGLGDLKKLESLQLSECYSLTCLPDELAGITSLQNLIINKCPRVKSLPNGLKQVLFGLENFQTLDCPDLEKYCIKGPYSSIISLISTQRNDSSFSSTNFKVAESWFSADDAFPVSEDEEEDAKSMVYEDLPSN</sequence>
<proteinExistence type="inferred from homology"/>
<dbReference type="InterPro" id="IPR027417">
    <property type="entry name" value="P-loop_NTPase"/>
</dbReference>
<evidence type="ECO:0000256" key="2">
    <source>
        <dbReference type="ARBA" id="ARBA00022614"/>
    </source>
</evidence>
<dbReference type="InterPro" id="IPR056789">
    <property type="entry name" value="LRR_R13L1-DRL21"/>
</dbReference>
<dbReference type="Gene3D" id="1.10.10.10">
    <property type="entry name" value="Winged helix-like DNA-binding domain superfamily/Winged helix DNA-binding domain"/>
    <property type="match status" value="1"/>
</dbReference>
<comment type="caution">
    <text evidence="12">The sequence shown here is derived from an EMBL/GenBank/DDBJ whole genome shotgun (WGS) entry which is preliminary data.</text>
</comment>
<keyword evidence="4" id="KW-0547">Nucleotide-binding</keyword>
<protein>
    <recommendedName>
        <fullName evidence="14">NB-ARC domain-containing protein</fullName>
    </recommendedName>
</protein>
<dbReference type="Pfam" id="PF18052">
    <property type="entry name" value="Rx_N"/>
    <property type="match status" value="1"/>
</dbReference>
<dbReference type="InterPro" id="IPR002182">
    <property type="entry name" value="NB-ARC"/>
</dbReference>
<keyword evidence="3" id="KW-0677">Repeat</keyword>
<evidence type="ECO:0000313" key="13">
    <source>
        <dbReference type="Proteomes" id="UP001210211"/>
    </source>
</evidence>
<dbReference type="Pfam" id="PF25019">
    <property type="entry name" value="LRR_R13L1-DRL21"/>
    <property type="match status" value="1"/>
</dbReference>
<evidence type="ECO:0000256" key="1">
    <source>
        <dbReference type="ARBA" id="ARBA00008894"/>
    </source>
</evidence>
<dbReference type="InterPro" id="IPR001611">
    <property type="entry name" value="Leu-rich_rpt"/>
</dbReference>
<gene>
    <name evidence="12" type="ORF">LUZ61_008154</name>
</gene>
<dbReference type="Pfam" id="PF00931">
    <property type="entry name" value="NB-ARC"/>
    <property type="match status" value="1"/>
</dbReference>
<name>A0AAD5ZUU4_9POAL</name>
<dbReference type="GO" id="GO:0043531">
    <property type="term" value="F:ADP binding"/>
    <property type="evidence" value="ECO:0007669"/>
    <property type="project" value="InterPro"/>
</dbReference>
<keyword evidence="5" id="KW-0611">Plant defense</keyword>
<dbReference type="InterPro" id="IPR042197">
    <property type="entry name" value="Apaf_helical"/>
</dbReference>
<evidence type="ECO:0000256" key="4">
    <source>
        <dbReference type="ARBA" id="ARBA00022741"/>
    </source>
</evidence>
<evidence type="ECO:0000256" key="3">
    <source>
        <dbReference type="ARBA" id="ARBA00022737"/>
    </source>
</evidence>
<accession>A0AAD5ZUU4</accession>
<dbReference type="InterPro" id="IPR041118">
    <property type="entry name" value="Rx_N"/>
</dbReference>
<dbReference type="InterPro" id="IPR032675">
    <property type="entry name" value="LRR_dom_sf"/>
</dbReference>
<comment type="similarity">
    <text evidence="1">Belongs to the disease resistance NB-LRR family.</text>
</comment>
<dbReference type="Gene3D" id="3.40.50.300">
    <property type="entry name" value="P-loop containing nucleotide triphosphate hydrolases"/>
    <property type="match status" value="1"/>
</dbReference>
<reference evidence="12 13" key="1">
    <citation type="journal article" date="2022" name="Cell">
        <title>Repeat-based holocentromeres influence genome architecture and karyotype evolution.</title>
        <authorList>
            <person name="Hofstatter P.G."/>
            <person name="Thangavel G."/>
            <person name="Lux T."/>
            <person name="Neumann P."/>
            <person name="Vondrak T."/>
            <person name="Novak P."/>
            <person name="Zhang M."/>
            <person name="Costa L."/>
            <person name="Castellani M."/>
            <person name="Scott A."/>
            <person name="Toegelov H."/>
            <person name="Fuchs J."/>
            <person name="Mata-Sucre Y."/>
            <person name="Dias Y."/>
            <person name="Vanzela A.L.L."/>
            <person name="Huettel B."/>
            <person name="Almeida C.C.S."/>
            <person name="Simkova H."/>
            <person name="Souza G."/>
            <person name="Pedrosa-Harand A."/>
            <person name="Macas J."/>
            <person name="Mayer K.F.X."/>
            <person name="Houben A."/>
            <person name="Marques A."/>
        </authorList>
    </citation>
    <scope>NUCLEOTIDE SEQUENCE [LARGE SCALE GENOMIC DNA]</scope>
    <source>
        <strain evidence="12">RhyTen1mFocal</strain>
    </source>
</reference>
<dbReference type="Gene3D" id="1.20.5.4130">
    <property type="match status" value="1"/>
</dbReference>
<dbReference type="Pfam" id="PF23559">
    <property type="entry name" value="WHD_DRP"/>
    <property type="match status" value="1"/>
</dbReference>
<evidence type="ECO:0000259" key="8">
    <source>
        <dbReference type="Pfam" id="PF00931"/>
    </source>
</evidence>
<feature type="domain" description="NB-ARC" evidence="8">
    <location>
        <begin position="191"/>
        <end position="369"/>
    </location>
</feature>
<organism evidence="12 13">
    <name type="scientific">Rhynchospora tenuis</name>
    <dbReference type="NCBI Taxonomy" id="198213"/>
    <lineage>
        <taxon>Eukaryota</taxon>
        <taxon>Viridiplantae</taxon>
        <taxon>Streptophyta</taxon>
        <taxon>Embryophyta</taxon>
        <taxon>Tracheophyta</taxon>
        <taxon>Spermatophyta</taxon>
        <taxon>Magnoliopsida</taxon>
        <taxon>Liliopsida</taxon>
        <taxon>Poales</taxon>
        <taxon>Cyperaceae</taxon>
        <taxon>Cyperoideae</taxon>
        <taxon>Rhynchosporeae</taxon>
        <taxon>Rhynchospora</taxon>
    </lineage>
</organism>
<feature type="domain" description="Disease resistance protein winged helix" evidence="10">
    <location>
        <begin position="450"/>
        <end position="500"/>
    </location>
</feature>
<keyword evidence="2" id="KW-0433">Leucine-rich repeat</keyword>
<evidence type="ECO:0000259" key="10">
    <source>
        <dbReference type="Pfam" id="PF23559"/>
    </source>
</evidence>
<dbReference type="GO" id="GO:0005524">
    <property type="term" value="F:ATP binding"/>
    <property type="evidence" value="ECO:0007669"/>
    <property type="project" value="UniProtKB-KW"/>
</dbReference>
<dbReference type="GO" id="GO:0006952">
    <property type="term" value="P:defense response"/>
    <property type="evidence" value="ECO:0007669"/>
    <property type="project" value="UniProtKB-KW"/>
</dbReference>
<evidence type="ECO:0000256" key="6">
    <source>
        <dbReference type="ARBA" id="ARBA00022840"/>
    </source>
</evidence>
<keyword evidence="13" id="KW-1185">Reference proteome</keyword>
<dbReference type="InterPro" id="IPR036388">
    <property type="entry name" value="WH-like_DNA-bd_sf"/>
</dbReference>
<dbReference type="PROSITE" id="PS51450">
    <property type="entry name" value="LRR"/>
    <property type="match status" value="1"/>
</dbReference>
<dbReference type="PANTHER" id="PTHR36766:SF70">
    <property type="entry name" value="DISEASE RESISTANCE PROTEIN RGA4"/>
    <property type="match status" value="1"/>
</dbReference>
<evidence type="ECO:0000259" key="11">
    <source>
        <dbReference type="Pfam" id="PF25019"/>
    </source>
</evidence>
<dbReference type="Gene3D" id="3.80.10.10">
    <property type="entry name" value="Ribonuclease Inhibitor"/>
    <property type="match status" value="3"/>
</dbReference>
<evidence type="ECO:0000313" key="12">
    <source>
        <dbReference type="EMBL" id="KAJ3704449.1"/>
    </source>
</evidence>
<keyword evidence="6" id="KW-0067">ATP-binding</keyword>
<dbReference type="SUPFAM" id="SSF52540">
    <property type="entry name" value="P-loop containing nucleoside triphosphate hydrolases"/>
    <property type="match status" value="1"/>
</dbReference>
<feature type="region of interest" description="Disordered" evidence="7">
    <location>
        <begin position="1170"/>
        <end position="1190"/>
    </location>
</feature>
<dbReference type="PANTHER" id="PTHR36766">
    <property type="entry name" value="PLANT BROAD-SPECTRUM MILDEW RESISTANCE PROTEIN RPW8"/>
    <property type="match status" value="1"/>
</dbReference>
<feature type="domain" description="Disease resistance N-terminal" evidence="9">
    <location>
        <begin position="4"/>
        <end position="102"/>
    </location>
</feature>
<evidence type="ECO:0000259" key="9">
    <source>
        <dbReference type="Pfam" id="PF18052"/>
    </source>
</evidence>
<evidence type="ECO:0000256" key="7">
    <source>
        <dbReference type="SAM" id="MobiDB-lite"/>
    </source>
</evidence>
<feature type="domain" description="R13L1/DRL21-like LRR repeat region" evidence="11">
    <location>
        <begin position="717"/>
        <end position="844"/>
    </location>
</feature>
<dbReference type="InterPro" id="IPR058922">
    <property type="entry name" value="WHD_DRP"/>
</dbReference>
<dbReference type="Gene3D" id="1.10.8.430">
    <property type="entry name" value="Helical domain of apoptotic protease-activating factors"/>
    <property type="match status" value="1"/>
</dbReference>
<dbReference type="AlphaFoldDB" id="A0AAD5ZUU4"/>
<evidence type="ECO:0000256" key="5">
    <source>
        <dbReference type="ARBA" id="ARBA00022821"/>
    </source>
</evidence>
<dbReference type="EMBL" id="JAMRDG010000001">
    <property type="protein sequence ID" value="KAJ3704449.1"/>
    <property type="molecule type" value="Genomic_DNA"/>
</dbReference>
<dbReference type="Proteomes" id="UP001210211">
    <property type="component" value="Unassembled WGS sequence"/>
</dbReference>